<dbReference type="InterPro" id="IPR009241">
    <property type="entry name" value="HigB-like"/>
</dbReference>
<dbReference type="Pfam" id="PF05973">
    <property type="entry name" value="Gp49"/>
    <property type="match status" value="1"/>
</dbReference>
<gene>
    <name evidence="1" type="ORF">A2T55_14300</name>
</gene>
<proteinExistence type="predicted"/>
<evidence type="ECO:0008006" key="3">
    <source>
        <dbReference type="Google" id="ProtNLM"/>
    </source>
</evidence>
<organism evidence="1 2">
    <name type="scientific">Brevibacterium linens</name>
    <dbReference type="NCBI Taxonomy" id="1703"/>
    <lineage>
        <taxon>Bacteria</taxon>
        <taxon>Bacillati</taxon>
        <taxon>Actinomycetota</taxon>
        <taxon>Actinomycetes</taxon>
        <taxon>Micrococcales</taxon>
        <taxon>Brevibacteriaceae</taxon>
        <taxon>Brevibacterium</taxon>
    </lineage>
</organism>
<evidence type="ECO:0000313" key="1">
    <source>
        <dbReference type="EMBL" id="AMT94772.1"/>
    </source>
</evidence>
<sequence length="107" mass="13003">MVEWTIEVSREVEKWLESLSDKDFRIADRHLRNLAQYGTELGMPRSKRLGGWLHELRFQCQNVERRITYTFDPGRRVITLTTFRKQRNSEQKQVARARLALRRWRTK</sequence>
<dbReference type="KEGG" id="bly:A2T55_14300"/>
<dbReference type="AlphaFoldDB" id="A0A142NQ92"/>
<protein>
    <recommendedName>
        <fullName evidence="3">Addiction module toxin RelE</fullName>
    </recommendedName>
</protein>
<dbReference type="EMBL" id="CP014869">
    <property type="protein sequence ID" value="AMT94772.1"/>
    <property type="molecule type" value="Genomic_DNA"/>
</dbReference>
<name>A0A142NQ92_BRELN</name>
<reference evidence="2" key="1">
    <citation type="submission" date="2016-03" db="EMBL/GenBank/DDBJ databases">
        <authorList>
            <person name="Ploux O."/>
        </authorList>
    </citation>
    <scope>NUCLEOTIDE SEQUENCE [LARGE SCALE GENOMIC DNA]</scope>
    <source>
        <strain evidence="2">BS258</strain>
    </source>
</reference>
<dbReference type="Gene3D" id="3.30.2310.20">
    <property type="entry name" value="RelE-like"/>
    <property type="match status" value="1"/>
</dbReference>
<dbReference type="RefSeq" id="WP_062862336.1">
    <property type="nucleotide sequence ID" value="NZ_CP014869.1"/>
</dbReference>
<dbReference type="Proteomes" id="UP000075950">
    <property type="component" value="Chromosome"/>
</dbReference>
<evidence type="ECO:0000313" key="2">
    <source>
        <dbReference type="Proteomes" id="UP000075950"/>
    </source>
</evidence>
<accession>A0A142NQ92</accession>
<dbReference type="InterPro" id="IPR035093">
    <property type="entry name" value="RelE/ParE_toxin_dom_sf"/>
</dbReference>